<sequence>MTERLGKRVSRSITFYPTPEDNELLEALDHLAATQAVTFSELCKLALRQHIQTGTTHPSPYTVGFAPGETELAQCLDALLKTQGISFSDWVKQRLNQPPAPETDIVARVQFLEQATAQLHNQLHNQPAPLTRPEIEQIIRQYVTPVPPVATPPVKAPPPPPPPKPSPATDPLIAELGAFLLDDF</sequence>
<evidence type="ECO:0000313" key="3">
    <source>
        <dbReference type="Proteomes" id="UP000180235"/>
    </source>
</evidence>
<dbReference type="Proteomes" id="UP000180235">
    <property type="component" value="Chromosome"/>
</dbReference>
<feature type="region of interest" description="Disordered" evidence="1">
    <location>
        <begin position="149"/>
        <end position="171"/>
    </location>
</feature>
<dbReference type="AlphaFoldDB" id="A0A1J0AE20"/>
<keyword evidence="3" id="KW-1185">Reference proteome</keyword>
<gene>
    <name evidence="2" type="ORF">GlitD10_1851</name>
</gene>
<reference evidence="2 3" key="1">
    <citation type="submission" date="2016-10" db="EMBL/GenBank/DDBJ databases">
        <title>Description of Gloeomargarita lithophora gen. nov., sp. nov., a thylakoid-bearing basal-branching cyanobacterium with intracellular carbonates, and proposal for Gloeomargaritales ord. nov.</title>
        <authorList>
            <person name="Moreira D."/>
            <person name="Tavera R."/>
            <person name="Benzerara K."/>
            <person name="Skouri-Panet F."/>
            <person name="Couradeau E."/>
            <person name="Gerard E."/>
            <person name="Loussert C."/>
            <person name="Novelo E."/>
            <person name="Zivanovic Y."/>
            <person name="Lopez-Garcia P."/>
        </authorList>
    </citation>
    <scope>NUCLEOTIDE SEQUENCE [LARGE SCALE GENOMIC DNA]</scope>
    <source>
        <strain evidence="2 3">D10</strain>
    </source>
</reference>
<accession>A0A1J0AE20</accession>
<dbReference type="CDD" id="cd21631">
    <property type="entry name" value="RHH_CopG_NikR-like"/>
    <property type="match status" value="1"/>
</dbReference>
<organism evidence="2 3">
    <name type="scientific">Gloeomargarita lithophora Alchichica-D10</name>
    <dbReference type="NCBI Taxonomy" id="1188229"/>
    <lineage>
        <taxon>Bacteria</taxon>
        <taxon>Bacillati</taxon>
        <taxon>Cyanobacteriota</taxon>
        <taxon>Cyanophyceae</taxon>
        <taxon>Gloeomargaritales</taxon>
        <taxon>Gloeomargaritaceae</taxon>
        <taxon>Gloeomargarita</taxon>
    </lineage>
</organism>
<dbReference type="EMBL" id="CP017675">
    <property type="protein sequence ID" value="APB34177.1"/>
    <property type="molecule type" value="Genomic_DNA"/>
</dbReference>
<dbReference type="OrthoDB" id="468528at2"/>
<evidence type="ECO:0000256" key="1">
    <source>
        <dbReference type="SAM" id="MobiDB-lite"/>
    </source>
</evidence>
<protein>
    <submittedName>
        <fullName evidence="2">Uncharacterized protein</fullName>
    </submittedName>
</protein>
<dbReference type="RefSeq" id="WP_071454658.1">
    <property type="nucleotide sequence ID" value="NZ_CP017675.1"/>
</dbReference>
<proteinExistence type="predicted"/>
<dbReference type="KEGG" id="glt:GlitD10_1851"/>
<dbReference type="STRING" id="1188229.GlitD10_1851"/>
<name>A0A1J0AE20_9CYAN</name>
<evidence type="ECO:0000313" key="2">
    <source>
        <dbReference type="EMBL" id="APB34177.1"/>
    </source>
</evidence>
<feature type="compositionally biased region" description="Pro residues" evidence="1">
    <location>
        <begin position="149"/>
        <end position="168"/>
    </location>
</feature>